<proteinExistence type="predicted"/>
<evidence type="ECO:0000313" key="2">
    <source>
        <dbReference type="EMBL" id="KAK9816747.1"/>
    </source>
</evidence>
<reference evidence="2 3" key="1">
    <citation type="journal article" date="2024" name="Nat. Commun.">
        <title>Phylogenomics reveals the evolutionary origins of lichenization in chlorophyte algae.</title>
        <authorList>
            <person name="Puginier C."/>
            <person name="Libourel C."/>
            <person name="Otte J."/>
            <person name="Skaloud P."/>
            <person name="Haon M."/>
            <person name="Grisel S."/>
            <person name="Petersen M."/>
            <person name="Berrin J.G."/>
            <person name="Delaux P.M."/>
            <person name="Dal Grande F."/>
            <person name="Keller J."/>
        </authorList>
    </citation>
    <scope>NUCLEOTIDE SEQUENCE [LARGE SCALE GENOMIC DNA]</scope>
    <source>
        <strain evidence="2 3">SAG 2043</strain>
    </source>
</reference>
<evidence type="ECO:0000256" key="1">
    <source>
        <dbReference type="SAM" id="MobiDB-lite"/>
    </source>
</evidence>
<feature type="region of interest" description="Disordered" evidence="1">
    <location>
        <begin position="106"/>
        <end position="135"/>
    </location>
</feature>
<gene>
    <name evidence="2" type="ORF">WJX72_004525</name>
</gene>
<feature type="compositionally biased region" description="Polar residues" evidence="1">
    <location>
        <begin position="106"/>
        <end position="124"/>
    </location>
</feature>
<sequence>MAWLYEKSATWRKIVAVTRQSPLAMSIFGVSCFAVPYGMAKLAMWGTNPENDAAKERLLRERSSLSHQVLAKANRERLAVLLGELQRKEGGDERYAAALDGRSLGTHSLGTSTGARSIQPTLAASRQEAPSKDAP</sequence>
<evidence type="ECO:0000313" key="3">
    <source>
        <dbReference type="Proteomes" id="UP001489004"/>
    </source>
</evidence>
<dbReference type="PROSITE" id="PS51257">
    <property type="entry name" value="PROKAR_LIPOPROTEIN"/>
    <property type="match status" value="1"/>
</dbReference>
<protein>
    <submittedName>
        <fullName evidence="2">Uncharacterized protein</fullName>
    </submittedName>
</protein>
<accession>A0AAW1Q8R6</accession>
<organism evidence="2 3">
    <name type="scientific">[Myrmecia] bisecta</name>
    <dbReference type="NCBI Taxonomy" id="41462"/>
    <lineage>
        <taxon>Eukaryota</taxon>
        <taxon>Viridiplantae</taxon>
        <taxon>Chlorophyta</taxon>
        <taxon>core chlorophytes</taxon>
        <taxon>Trebouxiophyceae</taxon>
        <taxon>Trebouxiales</taxon>
        <taxon>Trebouxiaceae</taxon>
        <taxon>Myrmecia</taxon>
    </lineage>
</organism>
<name>A0AAW1Q8R6_9CHLO</name>
<dbReference type="AlphaFoldDB" id="A0AAW1Q8R6"/>
<comment type="caution">
    <text evidence="2">The sequence shown here is derived from an EMBL/GenBank/DDBJ whole genome shotgun (WGS) entry which is preliminary data.</text>
</comment>
<keyword evidence="3" id="KW-1185">Reference proteome</keyword>
<dbReference type="EMBL" id="JALJOR010000005">
    <property type="protein sequence ID" value="KAK9816747.1"/>
    <property type="molecule type" value="Genomic_DNA"/>
</dbReference>
<dbReference type="PANTHER" id="PTHR36338:SF1">
    <property type="entry name" value="OS02G0495900 PROTEIN"/>
    <property type="match status" value="1"/>
</dbReference>
<dbReference type="Proteomes" id="UP001489004">
    <property type="component" value="Unassembled WGS sequence"/>
</dbReference>
<dbReference type="PANTHER" id="PTHR36338">
    <property type="entry name" value="OS02G0495900 PROTEIN"/>
    <property type="match status" value="1"/>
</dbReference>